<evidence type="ECO:0000313" key="2">
    <source>
        <dbReference type="Proteomes" id="UP000177907"/>
    </source>
</evidence>
<name>A0A1F6NWK8_9BACT</name>
<accession>A0A1F6NWK8</accession>
<reference evidence="1 2" key="1">
    <citation type="journal article" date="2016" name="Nat. Commun.">
        <title>Thousands of microbial genomes shed light on interconnected biogeochemical processes in an aquifer system.</title>
        <authorList>
            <person name="Anantharaman K."/>
            <person name="Brown C.T."/>
            <person name="Hug L.A."/>
            <person name="Sharon I."/>
            <person name="Castelle C.J."/>
            <person name="Probst A.J."/>
            <person name="Thomas B.C."/>
            <person name="Singh A."/>
            <person name="Wilkins M.J."/>
            <person name="Karaoz U."/>
            <person name="Brodie E.L."/>
            <person name="Williams K.H."/>
            <person name="Hubbard S.S."/>
            <person name="Banfield J.F."/>
        </authorList>
    </citation>
    <scope>NUCLEOTIDE SEQUENCE [LARGE SCALE GENOMIC DNA]</scope>
</reference>
<dbReference type="AlphaFoldDB" id="A0A1F6NWK8"/>
<evidence type="ECO:0008006" key="3">
    <source>
        <dbReference type="Google" id="ProtNLM"/>
    </source>
</evidence>
<dbReference type="Proteomes" id="UP000177907">
    <property type="component" value="Unassembled WGS sequence"/>
</dbReference>
<dbReference type="STRING" id="1798704.A3J93_02530"/>
<dbReference type="InterPro" id="IPR038570">
    <property type="entry name" value="HicA_sf"/>
</dbReference>
<gene>
    <name evidence="1" type="ORF">A3J93_02530</name>
</gene>
<evidence type="ECO:0000313" key="1">
    <source>
        <dbReference type="EMBL" id="OGH88024.1"/>
    </source>
</evidence>
<proteinExistence type="predicted"/>
<dbReference type="EMBL" id="MFQZ01000008">
    <property type="protein sequence ID" value="OGH88024.1"/>
    <property type="molecule type" value="Genomic_DNA"/>
</dbReference>
<organism evidence="1 2">
    <name type="scientific">Candidatus Magasanikbacteria bacterium RIFOXYC2_FULL_42_28</name>
    <dbReference type="NCBI Taxonomy" id="1798704"/>
    <lineage>
        <taxon>Bacteria</taxon>
        <taxon>Candidatus Magasanikiibacteriota</taxon>
    </lineage>
</organism>
<dbReference type="Gene3D" id="3.30.920.30">
    <property type="entry name" value="Hypothetical protein"/>
    <property type="match status" value="1"/>
</dbReference>
<sequence>MGDYNFNKRQCVFALKKLGFYLNNDRTGSHDKYAFPKNYLIPAGHRPFIMIPRHNELKVQHQIIKELKTVGGDKLMGKFMELL</sequence>
<protein>
    <recommendedName>
        <fullName evidence="3">Type II toxin-antitoxin system HicA family toxin</fullName>
    </recommendedName>
</protein>
<comment type="caution">
    <text evidence="1">The sequence shown here is derived from an EMBL/GenBank/DDBJ whole genome shotgun (WGS) entry which is preliminary data.</text>
</comment>